<dbReference type="GO" id="GO:0007165">
    <property type="term" value="P:signal transduction"/>
    <property type="evidence" value="ECO:0007669"/>
    <property type="project" value="InterPro"/>
</dbReference>
<dbReference type="InterPro" id="IPR002545">
    <property type="entry name" value="CheW-lke_dom"/>
</dbReference>
<evidence type="ECO:0000313" key="2">
    <source>
        <dbReference type="EMBL" id="PZP30969.1"/>
    </source>
</evidence>
<sequence>MRSSVHRPALASAAFHAAAAPHRHALRPQVSGGEAIGLETLCVRVGAQEYALPMGQVEGLLHHQEGMSVLAGSAELGRAPMLLLDLAELLGRAGAQPDGANAQPRAVVVLARGERRLGLVVDRVDGTLTLSAAQLRPAPVTDDFSGQHLLATALVNGRCLQLLSADTWFALADSPYVVQA</sequence>
<gene>
    <name evidence="2" type="ORF">DI603_13635</name>
</gene>
<accession>A0A2W5FN75</accession>
<dbReference type="SMART" id="SM00260">
    <property type="entry name" value="CheW"/>
    <property type="match status" value="1"/>
</dbReference>
<dbReference type="Gene3D" id="2.30.30.40">
    <property type="entry name" value="SH3 Domains"/>
    <property type="match status" value="1"/>
</dbReference>
<protein>
    <recommendedName>
        <fullName evidence="1">CheW-like domain-containing protein</fullName>
    </recommendedName>
</protein>
<dbReference type="Proteomes" id="UP000249633">
    <property type="component" value="Unassembled WGS sequence"/>
</dbReference>
<proteinExistence type="predicted"/>
<feature type="domain" description="CheW-like" evidence="1">
    <location>
        <begin position="37"/>
        <end position="174"/>
    </location>
</feature>
<reference evidence="2 3" key="1">
    <citation type="submission" date="2017-08" db="EMBL/GenBank/DDBJ databases">
        <title>Infants hospitalized years apart are colonized by the same room-sourced microbial strains.</title>
        <authorList>
            <person name="Brooks B."/>
            <person name="Olm M.R."/>
            <person name="Firek B.A."/>
            <person name="Baker R."/>
            <person name="Thomas B.C."/>
            <person name="Morowitz M.J."/>
            <person name="Banfield J.F."/>
        </authorList>
    </citation>
    <scope>NUCLEOTIDE SEQUENCE [LARGE SCALE GENOMIC DNA]</scope>
    <source>
        <strain evidence="2">S2_012_000_R2_81</strain>
    </source>
</reference>
<evidence type="ECO:0000313" key="3">
    <source>
        <dbReference type="Proteomes" id="UP000249633"/>
    </source>
</evidence>
<dbReference type="SUPFAM" id="SSF50341">
    <property type="entry name" value="CheW-like"/>
    <property type="match status" value="1"/>
</dbReference>
<name>A0A2W5FN75_9BURK</name>
<dbReference type="Gene3D" id="2.40.50.180">
    <property type="entry name" value="CheA-289, Domain 4"/>
    <property type="match status" value="1"/>
</dbReference>
<dbReference type="GO" id="GO:0006935">
    <property type="term" value="P:chemotaxis"/>
    <property type="evidence" value="ECO:0007669"/>
    <property type="project" value="InterPro"/>
</dbReference>
<dbReference type="EMBL" id="QFOD01000012">
    <property type="protein sequence ID" value="PZP30969.1"/>
    <property type="molecule type" value="Genomic_DNA"/>
</dbReference>
<comment type="caution">
    <text evidence="2">The sequence shown here is derived from an EMBL/GenBank/DDBJ whole genome shotgun (WGS) entry which is preliminary data.</text>
</comment>
<dbReference type="InterPro" id="IPR036061">
    <property type="entry name" value="CheW-like_dom_sf"/>
</dbReference>
<organism evidence="2 3">
    <name type="scientific">Roseateles depolymerans</name>
    <dbReference type="NCBI Taxonomy" id="76731"/>
    <lineage>
        <taxon>Bacteria</taxon>
        <taxon>Pseudomonadati</taxon>
        <taxon>Pseudomonadota</taxon>
        <taxon>Betaproteobacteria</taxon>
        <taxon>Burkholderiales</taxon>
        <taxon>Sphaerotilaceae</taxon>
        <taxon>Roseateles</taxon>
    </lineage>
</organism>
<evidence type="ECO:0000259" key="1">
    <source>
        <dbReference type="PROSITE" id="PS50851"/>
    </source>
</evidence>
<dbReference type="Pfam" id="PF01584">
    <property type="entry name" value="CheW"/>
    <property type="match status" value="1"/>
</dbReference>
<dbReference type="AlphaFoldDB" id="A0A2W5FN75"/>
<dbReference type="PROSITE" id="PS50851">
    <property type="entry name" value="CHEW"/>
    <property type="match status" value="1"/>
</dbReference>